<feature type="domain" description="CN hydrolase" evidence="1">
    <location>
        <begin position="2"/>
        <end position="261"/>
    </location>
</feature>
<dbReference type="Proteomes" id="UP000655420">
    <property type="component" value="Unassembled WGS sequence"/>
</dbReference>
<name>A0A8J7M6Z5_9RHOB</name>
<proteinExistence type="predicted"/>
<gene>
    <name evidence="2" type="ORF">H0I76_06670</name>
</gene>
<dbReference type="Gene3D" id="3.60.110.10">
    <property type="entry name" value="Carbon-nitrogen hydrolase"/>
    <property type="match status" value="1"/>
</dbReference>
<comment type="caution">
    <text evidence="2">The sequence shown here is derived from an EMBL/GenBank/DDBJ whole genome shotgun (WGS) entry which is preliminary data.</text>
</comment>
<organism evidence="2 3">
    <name type="scientific">Thermohalobaculum xanthum</name>
    <dbReference type="NCBI Taxonomy" id="2753746"/>
    <lineage>
        <taxon>Bacteria</taxon>
        <taxon>Pseudomonadati</taxon>
        <taxon>Pseudomonadota</taxon>
        <taxon>Alphaproteobacteria</taxon>
        <taxon>Rhodobacterales</taxon>
        <taxon>Paracoccaceae</taxon>
        <taxon>Thermohalobaculum</taxon>
    </lineage>
</organism>
<dbReference type="PANTHER" id="PTHR23088:SF50">
    <property type="entry name" value="HYDROLASE YHCX"/>
    <property type="match status" value="1"/>
</dbReference>
<evidence type="ECO:0000259" key="1">
    <source>
        <dbReference type="PROSITE" id="PS50263"/>
    </source>
</evidence>
<dbReference type="RefSeq" id="WP_200608556.1">
    <property type="nucleotide sequence ID" value="NZ_JAEHHL010000002.1"/>
</dbReference>
<dbReference type="CDD" id="cd07574">
    <property type="entry name" value="nitrilase_Rim1_like"/>
    <property type="match status" value="1"/>
</dbReference>
<dbReference type="GO" id="GO:0016787">
    <property type="term" value="F:hydrolase activity"/>
    <property type="evidence" value="ECO:0007669"/>
    <property type="project" value="UniProtKB-KW"/>
</dbReference>
<sequence length="295" mass="31666">MVRIAAAAYPIDWFDGWQQYEAKLSGWVDEAARAGAELLVFPEYGAMELASLAGKPRASDLQGSIDAVSDAMPEADALHSKLAARYGVHILGASAPVRLADGRTVNRASLFTPEGNVGIQDKLIMTRFERESWYVDPGAEARVFDTSLGRLGVAVCYDSEFPLIARSMVEAGVEILLVPSCTEKLAGYWRVRIGAMARALEGQCVAVHAPTVGDVDWSEAVDSNVGAAAVYGPPDRGFPATGVLSEGVLNQAGWVYAEADRDAIAEVRADGGVLNMRHWDEQDERLGRVKAVSLV</sequence>
<dbReference type="SUPFAM" id="SSF56317">
    <property type="entry name" value="Carbon-nitrogen hydrolase"/>
    <property type="match status" value="1"/>
</dbReference>
<dbReference type="EMBL" id="JAEHHL010000002">
    <property type="protein sequence ID" value="MBK0398865.1"/>
    <property type="molecule type" value="Genomic_DNA"/>
</dbReference>
<dbReference type="InterPro" id="IPR036526">
    <property type="entry name" value="C-N_Hydrolase_sf"/>
</dbReference>
<dbReference type="Pfam" id="PF00795">
    <property type="entry name" value="CN_hydrolase"/>
    <property type="match status" value="1"/>
</dbReference>
<evidence type="ECO:0000313" key="2">
    <source>
        <dbReference type="EMBL" id="MBK0398865.1"/>
    </source>
</evidence>
<reference evidence="2" key="1">
    <citation type="submission" date="2020-12" db="EMBL/GenBank/DDBJ databases">
        <title>Bacterial taxonomy.</title>
        <authorList>
            <person name="Pan X."/>
        </authorList>
    </citation>
    <scope>NUCLEOTIDE SEQUENCE</scope>
    <source>
        <strain evidence="2">M0105</strain>
    </source>
</reference>
<dbReference type="InterPro" id="IPR003010">
    <property type="entry name" value="C-N_Hydrolase"/>
</dbReference>
<evidence type="ECO:0000313" key="3">
    <source>
        <dbReference type="Proteomes" id="UP000655420"/>
    </source>
</evidence>
<protein>
    <submittedName>
        <fullName evidence="2">Carbon-nitrogen hydrolase family protein</fullName>
    </submittedName>
</protein>
<accession>A0A8J7M6Z5</accession>
<dbReference type="AlphaFoldDB" id="A0A8J7M6Z5"/>
<dbReference type="PANTHER" id="PTHR23088">
    <property type="entry name" value="NITRILASE-RELATED"/>
    <property type="match status" value="1"/>
</dbReference>
<keyword evidence="2" id="KW-0378">Hydrolase</keyword>
<keyword evidence="3" id="KW-1185">Reference proteome</keyword>
<dbReference type="PROSITE" id="PS50263">
    <property type="entry name" value="CN_HYDROLASE"/>
    <property type="match status" value="1"/>
</dbReference>